<feature type="domain" description="Reticulon" evidence="8">
    <location>
        <begin position="179"/>
        <end position="366"/>
    </location>
</feature>
<feature type="region of interest" description="Disordered" evidence="7">
    <location>
        <begin position="1"/>
        <end position="55"/>
    </location>
</feature>
<keyword evidence="10" id="KW-1185">Reference proteome</keyword>
<organism evidence="9 10">
    <name type="scientific">Rhizophlyctis rosea</name>
    <dbReference type="NCBI Taxonomy" id="64517"/>
    <lineage>
        <taxon>Eukaryota</taxon>
        <taxon>Fungi</taxon>
        <taxon>Fungi incertae sedis</taxon>
        <taxon>Chytridiomycota</taxon>
        <taxon>Chytridiomycota incertae sedis</taxon>
        <taxon>Chytridiomycetes</taxon>
        <taxon>Rhizophlyctidales</taxon>
        <taxon>Rhizophlyctidaceae</taxon>
        <taxon>Rhizophlyctis</taxon>
    </lineage>
</organism>
<comment type="caution">
    <text evidence="9">The sequence shown here is derived from an EMBL/GenBank/DDBJ whole genome shotgun (WGS) entry which is preliminary data.</text>
</comment>
<proteinExistence type="predicted"/>
<dbReference type="Proteomes" id="UP001212841">
    <property type="component" value="Unassembled WGS sequence"/>
</dbReference>
<comment type="subcellular location">
    <subcellularLocation>
        <location evidence="1 6">Endoplasmic reticulum membrane</location>
        <topology evidence="1 6">Multi-pass membrane protein</topology>
    </subcellularLocation>
</comment>
<gene>
    <name evidence="9" type="ORF">HK097_009732</name>
</gene>
<dbReference type="PROSITE" id="PS50845">
    <property type="entry name" value="RETICULON"/>
    <property type="match status" value="1"/>
</dbReference>
<feature type="compositionally biased region" description="Basic and acidic residues" evidence="7">
    <location>
        <begin position="122"/>
        <end position="139"/>
    </location>
</feature>
<evidence type="ECO:0000256" key="7">
    <source>
        <dbReference type="SAM" id="MobiDB-lite"/>
    </source>
</evidence>
<feature type="compositionally biased region" description="Polar residues" evidence="7">
    <location>
        <begin position="77"/>
        <end position="86"/>
    </location>
</feature>
<evidence type="ECO:0000256" key="5">
    <source>
        <dbReference type="ARBA" id="ARBA00023136"/>
    </source>
</evidence>
<accession>A0AAD5SJ85</accession>
<keyword evidence="4 6" id="KW-1133">Transmembrane helix</keyword>
<name>A0AAD5SJ85_9FUNG</name>
<keyword evidence="5 6" id="KW-0472">Membrane</keyword>
<evidence type="ECO:0000256" key="2">
    <source>
        <dbReference type="ARBA" id="ARBA00022692"/>
    </source>
</evidence>
<feature type="transmembrane region" description="Helical" evidence="6">
    <location>
        <begin position="213"/>
        <end position="233"/>
    </location>
</feature>
<dbReference type="Pfam" id="PF02453">
    <property type="entry name" value="Reticulon"/>
    <property type="match status" value="1"/>
</dbReference>
<feature type="transmembrane region" description="Helical" evidence="6">
    <location>
        <begin position="319"/>
        <end position="337"/>
    </location>
</feature>
<reference evidence="9" key="1">
    <citation type="submission" date="2020-05" db="EMBL/GenBank/DDBJ databases">
        <title>Phylogenomic resolution of chytrid fungi.</title>
        <authorList>
            <person name="Stajich J.E."/>
            <person name="Amses K."/>
            <person name="Simmons R."/>
            <person name="Seto K."/>
            <person name="Myers J."/>
            <person name="Bonds A."/>
            <person name="Quandt C.A."/>
            <person name="Barry K."/>
            <person name="Liu P."/>
            <person name="Grigoriev I."/>
            <person name="Longcore J.E."/>
            <person name="James T.Y."/>
        </authorList>
    </citation>
    <scope>NUCLEOTIDE SEQUENCE</scope>
    <source>
        <strain evidence="9">JEL0318</strain>
    </source>
</reference>
<evidence type="ECO:0000259" key="8">
    <source>
        <dbReference type="PROSITE" id="PS50845"/>
    </source>
</evidence>
<dbReference type="AlphaFoldDB" id="A0AAD5SJ85"/>
<feature type="transmembrane region" description="Helical" evidence="6">
    <location>
        <begin position="189"/>
        <end position="206"/>
    </location>
</feature>
<keyword evidence="3 6" id="KW-0256">Endoplasmic reticulum</keyword>
<feature type="compositionally biased region" description="Basic and acidic residues" evidence="7">
    <location>
        <begin position="13"/>
        <end position="25"/>
    </location>
</feature>
<dbReference type="GO" id="GO:0005789">
    <property type="term" value="C:endoplasmic reticulum membrane"/>
    <property type="evidence" value="ECO:0007669"/>
    <property type="project" value="UniProtKB-SubCell"/>
</dbReference>
<keyword evidence="2 6" id="KW-0812">Transmembrane</keyword>
<evidence type="ECO:0000313" key="10">
    <source>
        <dbReference type="Proteomes" id="UP001212841"/>
    </source>
</evidence>
<evidence type="ECO:0000313" key="9">
    <source>
        <dbReference type="EMBL" id="KAJ3055684.1"/>
    </source>
</evidence>
<evidence type="ECO:0000256" key="3">
    <source>
        <dbReference type="ARBA" id="ARBA00022824"/>
    </source>
</evidence>
<evidence type="ECO:0000256" key="1">
    <source>
        <dbReference type="ARBA" id="ARBA00004477"/>
    </source>
</evidence>
<dbReference type="EMBL" id="JADGJD010000067">
    <property type="protein sequence ID" value="KAJ3055684.1"/>
    <property type="molecule type" value="Genomic_DNA"/>
</dbReference>
<feature type="region of interest" description="Disordered" evidence="7">
    <location>
        <begin position="122"/>
        <end position="158"/>
    </location>
</feature>
<feature type="region of interest" description="Disordered" evidence="7">
    <location>
        <begin position="72"/>
        <end position="100"/>
    </location>
</feature>
<evidence type="ECO:0000256" key="4">
    <source>
        <dbReference type="ARBA" id="ARBA00022989"/>
    </source>
</evidence>
<evidence type="ECO:0000256" key="6">
    <source>
        <dbReference type="RuleBase" id="RU363132"/>
    </source>
</evidence>
<protein>
    <recommendedName>
        <fullName evidence="6">Reticulon-like protein</fullName>
    </recommendedName>
</protein>
<dbReference type="InterPro" id="IPR003388">
    <property type="entry name" value="Reticulon"/>
</dbReference>
<sequence>MSRPIFEPLGTKKKVEVPVEFKNRPLFEPLDSTKPSAPPAPETSTSRPLWEPIETTRKVEVPLEYKSHPIWEGIGSDKSSPTSASEAQVAPAAGPKPQKYIPAAEPEEFGFDYDDGESIRRADTEDRHSVVSEGDDRQSIKTNPTVGPGAVNPLKKRSTVTSYTGTDADKRAAYVIDKIRNAVLWTNPIHSLIAVSSILGAIYILSHYSPIRIFSFLAAIAIGANLAFVNVWVHGARLFTDSHKSGVKKPPTMWYLDNTNRNLVHHQHVQQYSELVADLINVSFGWLASIIAIDNNARSAEALFGALALYWLSGVMKGWTLLTAIVLIAFTTPVLYANNKEAIDARVGHAQSIASDQYARSEGSVKGVWARFKGSKKHL</sequence>